<dbReference type="PIRSF" id="PIRSF002854">
    <property type="entry name" value="MetQ"/>
    <property type="match status" value="1"/>
</dbReference>
<evidence type="ECO:0000256" key="3">
    <source>
        <dbReference type="ARBA" id="ARBA00023136"/>
    </source>
</evidence>
<proteinExistence type="inferred from homology"/>
<feature type="chain" id="PRO_5046414572" description="Lipoprotein" evidence="7">
    <location>
        <begin position="27"/>
        <end position="265"/>
    </location>
</feature>
<gene>
    <name evidence="8" type="ORF">AMPC_29510</name>
</gene>
<keyword evidence="3" id="KW-0472">Membrane</keyword>
<evidence type="ECO:0000256" key="6">
    <source>
        <dbReference type="PIRNR" id="PIRNR002854"/>
    </source>
</evidence>
<dbReference type="RefSeq" id="WP_248342240.1">
    <property type="nucleotide sequence ID" value="NZ_AP025592.1"/>
</dbReference>
<sequence length="265" mass="28386">MTSALRRTLFAAVALAAFGLAPSARAAETIKLGVENGPHAEIAELVKKLVAKQGIELKVFELSDYAQQNPALVAGDLDVNSFQHQPYLDQQVKDRGFQIVSVGRTIVFPIGVYSKKVKSLDQLPKGGKVAVPNDPTNGGRGLLLLQAKGLIKLRPGSGLSPTPADIVENPKKLKIVEADAAQLPHLLPDVDAAVINTNYAIQGKLDPAKDAIAREAADSPYVNVLVVRKADQAKPWVQKIVAAYHSPEVKSWILQKYPGVVVPGF</sequence>
<evidence type="ECO:0000256" key="2">
    <source>
        <dbReference type="ARBA" id="ARBA00022729"/>
    </source>
</evidence>
<protein>
    <recommendedName>
        <fullName evidence="6">Lipoprotein</fullName>
    </recommendedName>
</protein>
<organism evidence="8 9">
    <name type="scientific">Anaeromyxobacter paludicola</name>
    <dbReference type="NCBI Taxonomy" id="2918171"/>
    <lineage>
        <taxon>Bacteria</taxon>
        <taxon>Pseudomonadati</taxon>
        <taxon>Myxococcota</taxon>
        <taxon>Myxococcia</taxon>
        <taxon>Myxococcales</taxon>
        <taxon>Cystobacterineae</taxon>
        <taxon>Anaeromyxobacteraceae</taxon>
        <taxon>Anaeromyxobacter</taxon>
    </lineage>
</organism>
<dbReference type="NCBIfam" id="TIGR00363">
    <property type="entry name" value="MetQ/NlpA family lipoprotein"/>
    <property type="match status" value="1"/>
</dbReference>
<dbReference type="Proteomes" id="UP001162734">
    <property type="component" value="Chromosome"/>
</dbReference>
<keyword evidence="4" id="KW-0564">Palmitate</keyword>
<keyword evidence="5 6" id="KW-0449">Lipoprotein</keyword>
<evidence type="ECO:0000256" key="7">
    <source>
        <dbReference type="SAM" id="SignalP"/>
    </source>
</evidence>
<reference evidence="9" key="1">
    <citation type="journal article" date="2022" name="Int. J. Syst. Evol. Microbiol.">
        <title>Anaeromyxobacter oryzae sp. nov., Anaeromyxobacter diazotrophicus sp. nov. and Anaeromyxobacter paludicola sp. nov., isolated from paddy soils.</title>
        <authorList>
            <person name="Itoh H."/>
            <person name="Xu Z."/>
            <person name="Mise K."/>
            <person name="Masuda Y."/>
            <person name="Ushijima N."/>
            <person name="Hayakawa C."/>
            <person name="Shiratori Y."/>
            <person name="Senoo K."/>
        </authorList>
    </citation>
    <scope>NUCLEOTIDE SEQUENCE [LARGE SCALE GENOMIC DNA]</scope>
    <source>
        <strain evidence="9">Red630</strain>
    </source>
</reference>
<accession>A0ABN6ND03</accession>
<dbReference type="PANTHER" id="PTHR30429:SF1">
    <property type="entry name" value="D-METHIONINE-BINDING LIPOPROTEIN METQ-RELATED"/>
    <property type="match status" value="1"/>
</dbReference>
<dbReference type="PANTHER" id="PTHR30429">
    <property type="entry name" value="D-METHIONINE-BINDING LIPOPROTEIN METQ"/>
    <property type="match status" value="1"/>
</dbReference>
<evidence type="ECO:0000256" key="1">
    <source>
        <dbReference type="ARBA" id="ARBA00004635"/>
    </source>
</evidence>
<evidence type="ECO:0000256" key="5">
    <source>
        <dbReference type="ARBA" id="ARBA00023288"/>
    </source>
</evidence>
<keyword evidence="9" id="KW-1185">Reference proteome</keyword>
<dbReference type="Gene3D" id="3.40.190.10">
    <property type="entry name" value="Periplasmic binding protein-like II"/>
    <property type="match status" value="2"/>
</dbReference>
<evidence type="ECO:0000256" key="4">
    <source>
        <dbReference type="ARBA" id="ARBA00023139"/>
    </source>
</evidence>
<dbReference type="Pfam" id="PF03180">
    <property type="entry name" value="Lipoprotein_9"/>
    <property type="match status" value="1"/>
</dbReference>
<comment type="subcellular location">
    <subcellularLocation>
        <location evidence="1">Membrane</location>
        <topology evidence="1">Lipid-anchor</topology>
    </subcellularLocation>
</comment>
<dbReference type="SUPFAM" id="SSF53850">
    <property type="entry name" value="Periplasmic binding protein-like II"/>
    <property type="match status" value="1"/>
</dbReference>
<name>A0ABN6ND03_9BACT</name>
<dbReference type="CDD" id="cd13597">
    <property type="entry name" value="PBP2_lipoprotein_Tp32"/>
    <property type="match status" value="1"/>
</dbReference>
<evidence type="ECO:0000313" key="8">
    <source>
        <dbReference type="EMBL" id="BDG09838.1"/>
    </source>
</evidence>
<comment type="similarity">
    <text evidence="6">Belongs to the nlpA lipoprotein family.</text>
</comment>
<dbReference type="EMBL" id="AP025592">
    <property type="protein sequence ID" value="BDG09838.1"/>
    <property type="molecule type" value="Genomic_DNA"/>
</dbReference>
<keyword evidence="2 7" id="KW-0732">Signal</keyword>
<evidence type="ECO:0000313" key="9">
    <source>
        <dbReference type="Proteomes" id="UP001162734"/>
    </source>
</evidence>
<dbReference type="InterPro" id="IPR004872">
    <property type="entry name" value="Lipoprotein_NlpA"/>
</dbReference>
<feature type="signal peptide" evidence="7">
    <location>
        <begin position="1"/>
        <end position="26"/>
    </location>
</feature>